<dbReference type="AlphaFoldDB" id="A0A2A5JJB7"/>
<feature type="transmembrane region" description="Helical" evidence="1">
    <location>
        <begin position="379"/>
        <end position="398"/>
    </location>
</feature>
<organism evidence="3 4">
    <name type="scientific">Pseudoalteromonas piscicida</name>
    <dbReference type="NCBI Taxonomy" id="43662"/>
    <lineage>
        <taxon>Bacteria</taxon>
        <taxon>Pseudomonadati</taxon>
        <taxon>Pseudomonadota</taxon>
        <taxon>Gammaproteobacteria</taxon>
        <taxon>Alteromonadales</taxon>
        <taxon>Pseudoalteromonadaceae</taxon>
        <taxon>Pseudoalteromonas</taxon>
    </lineage>
</organism>
<evidence type="ECO:0000313" key="4">
    <source>
        <dbReference type="Proteomes" id="UP000228621"/>
    </source>
</evidence>
<name>A0A2A5JJB7_PSEO7</name>
<dbReference type="Proteomes" id="UP000228621">
    <property type="component" value="Unassembled WGS sequence"/>
</dbReference>
<dbReference type="EMBL" id="NKHF01000177">
    <property type="protein sequence ID" value="PCK29553.1"/>
    <property type="molecule type" value="Genomic_DNA"/>
</dbReference>
<feature type="transmembrane region" description="Helical" evidence="1">
    <location>
        <begin position="429"/>
        <end position="449"/>
    </location>
</feature>
<keyword evidence="1" id="KW-0812">Transmembrane</keyword>
<dbReference type="Pfam" id="PF04389">
    <property type="entry name" value="Peptidase_M28"/>
    <property type="match status" value="1"/>
</dbReference>
<evidence type="ECO:0000256" key="1">
    <source>
        <dbReference type="SAM" id="Phobius"/>
    </source>
</evidence>
<gene>
    <name evidence="3" type="ORF">CEX98_22275</name>
</gene>
<accession>A0A2A5JJB7</accession>
<dbReference type="SUPFAM" id="SSF53187">
    <property type="entry name" value="Zn-dependent exopeptidases"/>
    <property type="match status" value="1"/>
</dbReference>
<feature type="transmembrane region" description="Helical" evidence="1">
    <location>
        <begin position="454"/>
        <end position="470"/>
    </location>
</feature>
<evidence type="ECO:0000259" key="2">
    <source>
        <dbReference type="Pfam" id="PF04389"/>
    </source>
</evidence>
<feature type="transmembrane region" description="Helical" evidence="1">
    <location>
        <begin position="563"/>
        <end position="583"/>
    </location>
</feature>
<dbReference type="GO" id="GO:0006508">
    <property type="term" value="P:proteolysis"/>
    <property type="evidence" value="ECO:0007669"/>
    <property type="project" value="InterPro"/>
</dbReference>
<keyword evidence="4" id="KW-1185">Reference proteome</keyword>
<proteinExistence type="predicted"/>
<feature type="transmembrane region" description="Helical" evidence="1">
    <location>
        <begin position="589"/>
        <end position="609"/>
    </location>
</feature>
<dbReference type="Gene3D" id="3.40.630.10">
    <property type="entry name" value="Zn peptidases"/>
    <property type="match status" value="1"/>
</dbReference>
<feature type="transmembrane region" description="Helical" evidence="1">
    <location>
        <begin position="533"/>
        <end position="551"/>
    </location>
</feature>
<dbReference type="PANTHER" id="PTHR12147">
    <property type="entry name" value="METALLOPEPTIDASE M28 FAMILY MEMBER"/>
    <property type="match status" value="1"/>
</dbReference>
<feature type="transmembrane region" description="Helical" evidence="1">
    <location>
        <begin position="349"/>
        <end position="367"/>
    </location>
</feature>
<dbReference type="OrthoDB" id="9778250at2"/>
<protein>
    <recommendedName>
        <fullName evidence="2">Peptidase M28 domain-containing protein</fullName>
    </recommendedName>
</protein>
<evidence type="ECO:0000313" key="3">
    <source>
        <dbReference type="EMBL" id="PCK29553.1"/>
    </source>
</evidence>
<reference evidence="4" key="1">
    <citation type="journal article" date="2019" name="Genome Announc.">
        <title>Draft Genome Sequence of Pseudoalteromonas piscicida Strain 36Y ROTHPW, an Hypersaline Seawater Isolate from the South Coast of Sonora, Mexico.</title>
        <authorList>
            <person name="Sanchez-Diaz R."/>
            <person name="Molina-Garza Z.J."/>
            <person name="Cruz-Suarez L.E."/>
            <person name="Selvin J."/>
            <person name="Kiran G.S."/>
            <person name="Ibarra-Gamez J.C."/>
            <person name="Gomez-Gil B."/>
            <person name="Galaviz-Silva L."/>
        </authorList>
    </citation>
    <scope>NUCLEOTIDE SEQUENCE [LARGE SCALE GENOMIC DNA]</scope>
    <source>
        <strain evidence="4">36Y_RITHPW</strain>
    </source>
</reference>
<feature type="transmembrane region" description="Helical" evidence="1">
    <location>
        <begin position="476"/>
        <end position="496"/>
    </location>
</feature>
<dbReference type="GO" id="GO:0008235">
    <property type="term" value="F:metalloexopeptidase activity"/>
    <property type="evidence" value="ECO:0007669"/>
    <property type="project" value="InterPro"/>
</dbReference>
<sequence length="877" mass="97089">MTTQSGDKFTLDNNNTCNRIWTVNYLLRFALVTGLSCIFIWLASGFYSVPVDDSREYIEQYNYSTQNVRKHLEVIAKEPHPTGSKNIKIVRDYLVSELQKLGADASVQQADIQKLAFGNQYFAQVENVIGVFRGSEPLGKALVLMAHYDSFSHSHGANDNGLAVATILETMRIVMEQGGVKNDVIVLLTDAEEQGGLGISAFMERHPLAKTIGLTVNFEARGSNGPLRMFETSSNNDAIVAAFADASPFPLADSFYYSLYQIMGNYSDMSVSLEHGVPGLNLAYSDGFYHYHVMSDSAENVGEDSLLHAATYALSLTEYFGNTALPLEAEGDRVFFNATPSWFVDYPQWVGLLLLLVTATLFVSYMYSLKKHEELKVWGMAWSAIIVLLQLVLILMLANGLNTLLGGGLNAYFAGEESFFQLLSESREIFLGLALICLAFQLVFIRLLVNGVSFPKVAIFIGIIIALSAFESTLLPSMVLLVLAILAMFLYLKVFGKSRKVPYGVNELFAGYLGFWFVLSVVFTLLIPMMAHIFVWPLLISLLCLNIGRLLTHKLNSDMQSIAIFAGAALAIYWWSSYALLVFTAVGHLVPGIAMLFVVLVTGLLVPLINTAMDRLKSLPAMVSGVSGIVLLVVVLNGHQFNETVKKPNELFYFVDTVANTTEWASLDVELDRWTETVFGKEQQQKVEQSSNAQRIYPIVDKGMFAVAAPNAAIEPVTMHEFSTQLTDDTQVISFTLKPKSQLEKLNIFIKSPEQLKSVKFNGESLDNINQAAAQIASLTQSWSHWQYFGLPETGAKFEFQIPADGALQVRFVEVHRGIPESVSKQLSPRPASMMARSYSLASDSFSDMTVIVSEFNSNTEQSLSARSQQNKNQISE</sequence>
<feature type="transmembrane region" description="Helical" evidence="1">
    <location>
        <begin position="621"/>
        <end position="639"/>
    </location>
</feature>
<keyword evidence="1" id="KW-1133">Transmembrane helix</keyword>
<dbReference type="PANTHER" id="PTHR12147:SF26">
    <property type="entry name" value="PEPTIDASE M28 DOMAIN-CONTAINING PROTEIN"/>
    <property type="match status" value="1"/>
</dbReference>
<feature type="domain" description="Peptidase M28" evidence="2">
    <location>
        <begin position="127"/>
        <end position="315"/>
    </location>
</feature>
<dbReference type="InterPro" id="IPR007484">
    <property type="entry name" value="Peptidase_M28"/>
</dbReference>
<feature type="transmembrane region" description="Helical" evidence="1">
    <location>
        <begin position="508"/>
        <end position="527"/>
    </location>
</feature>
<feature type="transmembrane region" description="Helical" evidence="1">
    <location>
        <begin position="25"/>
        <end position="47"/>
    </location>
</feature>
<dbReference type="InterPro" id="IPR045175">
    <property type="entry name" value="M28_fam"/>
</dbReference>
<keyword evidence="1" id="KW-0472">Membrane</keyword>
<comment type="caution">
    <text evidence="3">The sequence shown here is derived from an EMBL/GenBank/DDBJ whole genome shotgun (WGS) entry which is preliminary data.</text>
</comment>